<evidence type="ECO:0000256" key="4">
    <source>
        <dbReference type="RuleBase" id="RU004514"/>
    </source>
</evidence>
<dbReference type="CDD" id="cd00635">
    <property type="entry name" value="PLPDE_III_YBL036c_like"/>
    <property type="match status" value="1"/>
</dbReference>
<dbReference type="HAMAP" id="MF_02087">
    <property type="entry name" value="PLP_homeostasis"/>
    <property type="match status" value="1"/>
</dbReference>
<dbReference type="PIRSF" id="PIRSF004848">
    <property type="entry name" value="YBL036c_PLPDEIII"/>
    <property type="match status" value="1"/>
</dbReference>
<reference evidence="6 7" key="1">
    <citation type="journal article" date="2013" name="Front. Microbiol.">
        <title>Comparative genomic analyses of the cyanobacterium, Lyngbya aestuarii BL J, a powerful hydrogen producer.</title>
        <authorList>
            <person name="Kothari A."/>
            <person name="Vaughn M."/>
            <person name="Garcia-Pichel F."/>
        </authorList>
    </citation>
    <scope>NUCLEOTIDE SEQUENCE [LARGE SCALE GENOMIC DNA]</scope>
    <source>
        <strain evidence="6 7">BL J</strain>
    </source>
</reference>
<dbReference type="Gene3D" id="3.20.20.10">
    <property type="entry name" value="Alanine racemase"/>
    <property type="match status" value="1"/>
</dbReference>
<dbReference type="NCBIfam" id="TIGR00044">
    <property type="entry name" value="YggS family pyridoxal phosphate-dependent enzyme"/>
    <property type="match status" value="1"/>
</dbReference>
<dbReference type="Pfam" id="PF01168">
    <property type="entry name" value="Ala_racemase_N"/>
    <property type="match status" value="1"/>
</dbReference>
<dbReference type="FunFam" id="3.20.20.10:FF:000018">
    <property type="entry name" value="Pyridoxal phosphate homeostasis protein"/>
    <property type="match status" value="1"/>
</dbReference>
<gene>
    <name evidence="6" type="ORF">M595_5889</name>
</gene>
<dbReference type="EMBL" id="AUZM01000116">
    <property type="protein sequence ID" value="ERT04159.1"/>
    <property type="molecule type" value="Genomic_DNA"/>
</dbReference>
<evidence type="ECO:0000259" key="5">
    <source>
        <dbReference type="Pfam" id="PF01168"/>
    </source>
</evidence>
<organism evidence="6 7">
    <name type="scientific">Lyngbya aestuarii BL J</name>
    <dbReference type="NCBI Taxonomy" id="1348334"/>
    <lineage>
        <taxon>Bacteria</taxon>
        <taxon>Bacillati</taxon>
        <taxon>Cyanobacteriota</taxon>
        <taxon>Cyanophyceae</taxon>
        <taxon>Oscillatoriophycideae</taxon>
        <taxon>Oscillatoriales</taxon>
        <taxon>Microcoleaceae</taxon>
        <taxon>Lyngbya</taxon>
    </lineage>
</organism>
<protein>
    <recommendedName>
        <fullName evidence="2">Pyridoxal phosphate homeostasis protein</fullName>
        <shortName evidence="2">PLP homeostasis protein</shortName>
    </recommendedName>
</protein>
<evidence type="ECO:0000256" key="1">
    <source>
        <dbReference type="ARBA" id="ARBA00022898"/>
    </source>
</evidence>
<comment type="cofactor">
    <cofactor evidence="3">
        <name>pyridoxal 5'-phosphate</name>
        <dbReference type="ChEBI" id="CHEBI:597326"/>
    </cofactor>
</comment>
<dbReference type="AlphaFoldDB" id="U7Q8K2"/>
<comment type="caution">
    <text evidence="6">The sequence shown here is derived from an EMBL/GenBank/DDBJ whole genome shotgun (WGS) entry which is preliminary data.</text>
</comment>
<evidence type="ECO:0000256" key="3">
    <source>
        <dbReference type="PIRSR" id="PIRSR004848-1"/>
    </source>
</evidence>
<dbReference type="PANTHER" id="PTHR10146:SF14">
    <property type="entry name" value="PYRIDOXAL PHOSPHATE HOMEOSTASIS PROTEIN"/>
    <property type="match status" value="1"/>
</dbReference>
<comment type="similarity">
    <text evidence="2 4">Belongs to the pyridoxal phosphate-binding protein YggS/PROSC family.</text>
</comment>
<dbReference type="GO" id="GO:0030170">
    <property type="term" value="F:pyridoxal phosphate binding"/>
    <property type="evidence" value="ECO:0007669"/>
    <property type="project" value="UniProtKB-UniRule"/>
</dbReference>
<accession>U7Q8K2</accession>
<evidence type="ECO:0000313" key="7">
    <source>
        <dbReference type="Proteomes" id="UP000017127"/>
    </source>
</evidence>
<feature type="domain" description="Alanine racemase N-terminal" evidence="5">
    <location>
        <begin position="4"/>
        <end position="221"/>
    </location>
</feature>
<dbReference type="InterPro" id="IPR001608">
    <property type="entry name" value="Ala_racemase_N"/>
</dbReference>
<dbReference type="PATRIC" id="fig|1348334.3.peg.5647"/>
<dbReference type="InterPro" id="IPR029066">
    <property type="entry name" value="PLP-binding_barrel"/>
</dbReference>
<comment type="function">
    <text evidence="2">Pyridoxal 5'-phosphate (PLP)-binding protein, which is involved in PLP homeostasis.</text>
</comment>
<evidence type="ECO:0000313" key="6">
    <source>
        <dbReference type="EMBL" id="ERT04159.1"/>
    </source>
</evidence>
<dbReference type="Proteomes" id="UP000017127">
    <property type="component" value="Unassembled WGS sequence"/>
</dbReference>
<keyword evidence="7" id="KW-1185">Reference proteome</keyword>
<dbReference type="OrthoDB" id="9804072at2"/>
<dbReference type="PANTHER" id="PTHR10146">
    <property type="entry name" value="PROLINE SYNTHETASE CO-TRANSCRIBED BACTERIAL HOMOLOG PROTEIN"/>
    <property type="match status" value="1"/>
</dbReference>
<dbReference type="SUPFAM" id="SSF51419">
    <property type="entry name" value="PLP-binding barrel"/>
    <property type="match status" value="1"/>
</dbReference>
<name>U7Q8K2_9CYAN</name>
<dbReference type="InterPro" id="IPR011078">
    <property type="entry name" value="PyrdxlP_homeostasis"/>
</dbReference>
<evidence type="ECO:0000256" key="2">
    <source>
        <dbReference type="HAMAP-Rule" id="MF_02087"/>
    </source>
</evidence>
<proteinExistence type="inferred from homology"/>
<feature type="modified residue" description="N6-(pyridoxal phosphate)lysine" evidence="2 3">
    <location>
        <position position="27"/>
    </location>
</feature>
<keyword evidence="1 2" id="KW-0663">Pyridoxal phosphate</keyword>
<dbReference type="RefSeq" id="WP_023069556.1">
    <property type="nucleotide sequence ID" value="NZ_AUZM01000116.1"/>
</dbReference>
<sequence length="223" mass="24996">MTHSIAERIAEIRSQVPDSVRIVAVSKTVSVEAIRIAYAAGIRDFGENRISEAMEKQEQLQDLSDITWHLIGHVQSNKAIKAVQHFQWIHSVDSLKLAQRLDRLAQESDCQPQVCLQVKILSDPNKYGWTVSELLDDLAELNQCQQIQIKGLMTIPPLGLNHSETLSVFEQTRELAHKIQQQGWSNIEMKELSMGMSGDYTLAIPAGATMIRPGQIIFGVRTP</sequence>